<evidence type="ECO:0000313" key="2">
    <source>
        <dbReference type="EMBL" id="KAF7186084.1"/>
    </source>
</evidence>
<reference evidence="2" key="1">
    <citation type="submission" date="2020-04" db="EMBL/GenBank/DDBJ databases">
        <title>Draft genome resource of the tomato pathogen Pseudocercospora fuligena.</title>
        <authorList>
            <person name="Zaccaron A."/>
        </authorList>
    </citation>
    <scope>NUCLEOTIDE SEQUENCE</scope>
    <source>
        <strain evidence="2">PF001</strain>
    </source>
</reference>
<feature type="domain" description="F-box" evidence="1">
    <location>
        <begin position="23"/>
        <end position="63"/>
    </location>
</feature>
<dbReference type="Proteomes" id="UP000660729">
    <property type="component" value="Unassembled WGS sequence"/>
</dbReference>
<dbReference type="OrthoDB" id="3800738at2759"/>
<dbReference type="InterPro" id="IPR001810">
    <property type="entry name" value="F-box_dom"/>
</dbReference>
<dbReference type="EMBL" id="JABCIY010000270">
    <property type="protein sequence ID" value="KAF7186084.1"/>
    <property type="molecule type" value="Genomic_DNA"/>
</dbReference>
<dbReference type="SUPFAM" id="SSF81383">
    <property type="entry name" value="F-box domain"/>
    <property type="match status" value="1"/>
</dbReference>
<name>A0A8H6R6N0_9PEZI</name>
<evidence type="ECO:0000313" key="3">
    <source>
        <dbReference type="Proteomes" id="UP000660729"/>
    </source>
</evidence>
<proteinExistence type="predicted"/>
<dbReference type="Gene3D" id="1.20.1280.50">
    <property type="match status" value="1"/>
</dbReference>
<accession>A0A8H6R6N0</accession>
<evidence type="ECO:0000259" key="1">
    <source>
        <dbReference type="SMART" id="SM00256"/>
    </source>
</evidence>
<dbReference type="SMART" id="SM00256">
    <property type="entry name" value="FBOX"/>
    <property type="match status" value="1"/>
</dbReference>
<keyword evidence="3" id="KW-1185">Reference proteome</keyword>
<gene>
    <name evidence="2" type="ORF">HII31_12611</name>
</gene>
<comment type="caution">
    <text evidence="2">The sequence shown here is derived from an EMBL/GenBank/DDBJ whole genome shotgun (WGS) entry which is preliminary data.</text>
</comment>
<protein>
    <recommendedName>
        <fullName evidence="1">F-box domain-containing protein</fullName>
    </recommendedName>
</protein>
<dbReference type="Pfam" id="PF12937">
    <property type="entry name" value="F-box-like"/>
    <property type="match status" value="1"/>
</dbReference>
<dbReference type="InterPro" id="IPR036047">
    <property type="entry name" value="F-box-like_dom_sf"/>
</dbReference>
<sequence length="255" mass="29487">MSRQKTKFESQNRRNMASSKVFGTVELLESILLHLDMLELLRAQKVCRHWRDVLQRSPELQRRTFLGFVPQTGDLSKFVHNNTIQMKGPIPLPDPAIALRVAKRQLGLAVDTTKNVDRSELTALFNPVFASVGNVIRLKTAQFRTPLKTQQSWLDMYLTQPPTSCVHITLYYTSTETYYRKMLFRVSRRTRKTTATYNMVLKRAEGIRARDVLTELTKTVLHGGDSNDWQRIDIQVPGVVRDDIKINIPRLFTRD</sequence>
<organism evidence="2 3">
    <name type="scientific">Pseudocercospora fuligena</name>
    <dbReference type="NCBI Taxonomy" id="685502"/>
    <lineage>
        <taxon>Eukaryota</taxon>
        <taxon>Fungi</taxon>
        <taxon>Dikarya</taxon>
        <taxon>Ascomycota</taxon>
        <taxon>Pezizomycotina</taxon>
        <taxon>Dothideomycetes</taxon>
        <taxon>Dothideomycetidae</taxon>
        <taxon>Mycosphaerellales</taxon>
        <taxon>Mycosphaerellaceae</taxon>
        <taxon>Pseudocercospora</taxon>
    </lineage>
</organism>
<dbReference type="AlphaFoldDB" id="A0A8H6R6N0"/>